<dbReference type="Proteomes" id="UP000000692">
    <property type="component" value="Chromosome"/>
</dbReference>
<evidence type="ECO:0000256" key="3">
    <source>
        <dbReference type="ARBA" id="ARBA00023082"/>
    </source>
</evidence>
<keyword evidence="8" id="KW-1185">Reference proteome</keyword>
<evidence type="ECO:0000259" key="6">
    <source>
        <dbReference type="Pfam" id="PF08281"/>
    </source>
</evidence>
<dbReference type="InterPro" id="IPR013249">
    <property type="entry name" value="RNA_pol_sigma70_r4_t2"/>
</dbReference>
<dbReference type="InterPro" id="IPR036388">
    <property type="entry name" value="WH-like_DNA-bd_sf"/>
</dbReference>
<keyword evidence="2" id="KW-0805">Transcription regulation</keyword>
<dbReference type="InterPro" id="IPR039425">
    <property type="entry name" value="RNA_pol_sigma-70-like"/>
</dbReference>
<dbReference type="PANTHER" id="PTHR43133:SF63">
    <property type="entry name" value="RNA POLYMERASE SIGMA FACTOR FECI-RELATED"/>
    <property type="match status" value="1"/>
</dbReference>
<dbReference type="OrthoDB" id="9794372at2"/>
<dbReference type="SUPFAM" id="SSF88946">
    <property type="entry name" value="Sigma2 domain of RNA polymerase sigma factors"/>
    <property type="match status" value="1"/>
</dbReference>
<protein>
    <submittedName>
        <fullName evidence="7">FecI-like protein</fullName>
    </submittedName>
</protein>
<evidence type="ECO:0000256" key="1">
    <source>
        <dbReference type="ARBA" id="ARBA00010641"/>
    </source>
</evidence>
<dbReference type="GO" id="GO:0006352">
    <property type="term" value="P:DNA-templated transcription initiation"/>
    <property type="evidence" value="ECO:0007669"/>
    <property type="project" value="InterPro"/>
</dbReference>
<feature type="domain" description="RNA polymerase sigma factor 70 region 4 type 2" evidence="6">
    <location>
        <begin position="116"/>
        <end position="168"/>
    </location>
</feature>
<reference evidence="7 8" key="1">
    <citation type="journal article" date="2011" name="J. Bacteriol.">
        <title>Complete genome sequence of the industrial strain Ketogulonicigenium vulgare WSH-001.</title>
        <authorList>
            <person name="Liu L."/>
            <person name="Li Y."/>
            <person name="Zhang J."/>
            <person name="Zhou Z."/>
            <person name="Liu J."/>
            <person name="Li X."/>
            <person name="Zhou J."/>
            <person name="Du G."/>
            <person name="Wang L."/>
            <person name="Chen J."/>
        </authorList>
    </citation>
    <scope>NUCLEOTIDE SEQUENCE [LARGE SCALE GENOMIC DNA]</scope>
    <source>
        <strain evidence="7 8">WSH-001</strain>
    </source>
</reference>
<dbReference type="Pfam" id="PF04542">
    <property type="entry name" value="Sigma70_r2"/>
    <property type="match status" value="1"/>
</dbReference>
<keyword evidence="4" id="KW-0804">Transcription</keyword>
<evidence type="ECO:0000313" key="8">
    <source>
        <dbReference type="Proteomes" id="UP000000692"/>
    </source>
</evidence>
<dbReference type="GO" id="GO:0016987">
    <property type="term" value="F:sigma factor activity"/>
    <property type="evidence" value="ECO:0007669"/>
    <property type="project" value="UniProtKB-KW"/>
</dbReference>
<dbReference type="InterPro" id="IPR013324">
    <property type="entry name" value="RNA_pol_sigma_r3/r4-like"/>
</dbReference>
<dbReference type="InterPro" id="IPR013325">
    <property type="entry name" value="RNA_pol_sigma_r2"/>
</dbReference>
<name>F9Y3Z9_KETVW</name>
<evidence type="ECO:0000259" key="5">
    <source>
        <dbReference type="Pfam" id="PF04542"/>
    </source>
</evidence>
<feature type="domain" description="RNA polymerase sigma-70 region 2" evidence="5">
    <location>
        <begin position="22"/>
        <end position="83"/>
    </location>
</feature>
<organism evidence="7 8">
    <name type="scientific">Ketogulonicigenium vulgare (strain WSH-001)</name>
    <dbReference type="NCBI Taxonomy" id="759362"/>
    <lineage>
        <taxon>Bacteria</taxon>
        <taxon>Pseudomonadati</taxon>
        <taxon>Pseudomonadota</taxon>
        <taxon>Alphaproteobacteria</taxon>
        <taxon>Rhodobacterales</taxon>
        <taxon>Roseobacteraceae</taxon>
        <taxon>Ketogulonicigenium</taxon>
    </lineage>
</organism>
<comment type="similarity">
    <text evidence="1">Belongs to the sigma-70 factor family. ECF subfamily.</text>
</comment>
<dbReference type="RefSeq" id="WP_014537953.1">
    <property type="nucleotide sequence ID" value="NC_017384.1"/>
</dbReference>
<dbReference type="SUPFAM" id="SSF88659">
    <property type="entry name" value="Sigma3 and sigma4 domains of RNA polymerase sigma factors"/>
    <property type="match status" value="1"/>
</dbReference>
<sequence>MPHEILDDDAHRMMDLYLQRWDLLHRALRKRVGSHDLADEAMQETWFRLRRVVQRREAVRDPKAYILMVAANISIDLIRRERRHIIGHDSDAAVIGAVADEMPTAEAVLIGRSQLRQLVQVLMGLKPKAREVLIMNRCAGMTHREIAAQMKISDRMVAEYMTQALRHCRDAFRALED</sequence>
<dbReference type="InterPro" id="IPR014284">
    <property type="entry name" value="RNA_pol_sigma-70_dom"/>
</dbReference>
<dbReference type="InterPro" id="IPR007627">
    <property type="entry name" value="RNA_pol_sigma70_r2"/>
</dbReference>
<evidence type="ECO:0000256" key="2">
    <source>
        <dbReference type="ARBA" id="ARBA00023015"/>
    </source>
</evidence>
<dbReference type="NCBIfam" id="TIGR02937">
    <property type="entry name" value="sigma70-ECF"/>
    <property type="match status" value="1"/>
</dbReference>
<dbReference type="GO" id="GO:0003677">
    <property type="term" value="F:DNA binding"/>
    <property type="evidence" value="ECO:0007669"/>
    <property type="project" value="InterPro"/>
</dbReference>
<dbReference type="Pfam" id="PF08281">
    <property type="entry name" value="Sigma70_r4_2"/>
    <property type="match status" value="1"/>
</dbReference>
<dbReference type="HOGENOM" id="CLU_047691_12_5_5"/>
<dbReference type="eggNOG" id="COG1595">
    <property type="taxonomic scope" value="Bacteria"/>
</dbReference>
<evidence type="ECO:0000256" key="4">
    <source>
        <dbReference type="ARBA" id="ARBA00023163"/>
    </source>
</evidence>
<proteinExistence type="inferred from homology"/>
<gene>
    <name evidence="7" type="primary">fecI</name>
    <name evidence="7" type="ordered locus">KVU_1851</name>
</gene>
<dbReference type="EMBL" id="CP002018">
    <property type="protein sequence ID" value="AEM41690.1"/>
    <property type="molecule type" value="Genomic_DNA"/>
</dbReference>
<dbReference type="KEGG" id="kvl:KVU_1851"/>
<dbReference type="Gene3D" id="1.10.1740.10">
    <property type="match status" value="1"/>
</dbReference>
<dbReference type="AlphaFoldDB" id="F9Y3Z9"/>
<keyword evidence="3" id="KW-0731">Sigma factor</keyword>
<dbReference type="PANTHER" id="PTHR43133">
    <property type="entry name" value="RNA POLYMERASE ECF-TYPE SIGMA FACTO"/>
    <property type="match status" value="1"/>
</dbReference>
<accession>F9Y3Z9</accession>
<dbReference type="Gene3D" id="1.10.10.10">
    <property type="entry name" value="Winged helix-like DNA-binding domain superfamily/Winged helix DNA-binding domain"/>
    <property type="match status" value="1"/>
</dbReference>
<evidence type="ECO:0000313" key="7">
    <source>
        <dbReference type="EMBL" id="AEM41690.1"/>
    </source>
</evidence>